<gene>
    <name evidence="2" type="ORF">A9Z42_0028920</name>
</gene>
<proteinExistence type="predicted"/>
<evidence type="ECO:0000313" key="2">
    <source>
        <dbReference type="EMBL" id="OTA02514.1"/>
    </source>
</evidence>
<dbReference type="AlphaFoldDB" id="A0A2H2ZT80"/>
<accession>A0A2H2ZT80</accession>
<dbReference type="Proteomes" id="UP000219286">
    <property type="component" value="Unassembled WGS sequence"/>
</dbReference>
<dbReference type="EMBL" id="LFMI01000329">
    <property type="protein sequence ID" value="OTA02514.1"/>
    <property type="molecule type" value="Genomic_DNA"/>
</dbReference>
<sequence length="375" mass="41512">MVFPRPSRRENFEIAFICALEVEFEALCFVVDEFWDQEENSYGKVDGDANNYRTGRIGRHNIVLLLLSQIGKVSAANAASSLHASFPRLRLAVLVGGCAAAPRSNNTDILLGDVIISTGVVQYDLGSKHPGGFVRKDSSKCNLSKPRKEVENILATLQVSTMRNKLTRRTANLLLSMQTNAAKLGYGSKYQYPGIFEDRLFEADYLHKHRGPDCSICNGSPNAVCKTALHASCEELQCQRGRLVHRKRLEERLRLCQQGDISHQDPAIWFGTFGSGDTVMRSSEGRDALASEENMIAFEMEAAGIWEELPSIVIKGAFDYGDSHKNKRWQAFASATAACATRAIVEQLAWTDRGAVTIFTQGIVYTYLAFARSGD</sequence>
<dbReference type="PANTHER" id="PTHR46082:SF6">
    <property type="entry name" value="AAA+ ATPASE DOMAIN-CONTAINING PROTEIN-RELATED"/>
    <property type="match status" value="1"/>
</dbReference>
<feature type="domain" description="Nucleoside phosphorylase" evidence="1">
    <location>
        <begin position="14"/>
        <end position="130"/>
    </location>
</feature>
<dbReference type="OrthoDB" id="1658288at2759"/>
<dbReference type="SUPFAM" id="SSF53167">
    <property type="entry name" value="Purine and uridine phosphorylases"/>
    <property type="match status" value="1"/>
</dbReference>
<dbReference type="InterPro" id="IPR000845">
    <property type="entry name" value="Nucleoside_phosphorylase_d"/>
</dbReference>
<protein>
    <recommendedName>
        <fullName evidence="1">Nucleoside phosphorylase domain-containing protein</fullName>
    </recommendedName>
</protein>
<name>A0A2H2ZT80_TRIPA</name>
<evidence type="ECO:0000259" key="1">
    <source>
        <dbReference type="Pfam" id="PF01048"/>
    </source>
</evidence>
<dbReference type="InterPro" id="IPR035994">
    <property type="entry name" value="Nucleoside_phosphorylase_sf"/>
</dbReference>
<dbReference type="Gene3D" id="3.40.50.1580">
    <property type="entry name" value="Nucleoside phosphorylase domain"/>
    <property type="match status" value="1"/>
</dbReference>
<dbReference type="GO" id="GO:0009116">
    <property type="term" value="P:nucleoside metabolic process"/>
    <property type="evidence" value="ECO:0007669"/>
    <property type="project" value="InterPro"/>
</dbReference>
<comment type="caution">
    <text evidence="2">The sequence shown here is derived from an EMBL/GenBank/DDBJ whole genome shotgun (WGS) entry which is preliminary data.</text>
</comment>
<evidence type="ECO:0000313" key="3">
    <source>
        <dbReference type="Proteomes" id="UP000219286"/>
    </source>
</evidence>
<dbReference type="GO" id="GO:0003824">
    <property type="term" value="F:catalytic activity"/>
    <property type="evidence" value="ECO:0007669"/>
    <property type="project" value="InterPro"/>
</dbReference>
<reference evidence="2 3" key="1">
    <citation type="journal article" date="2015" name="Genome Announc.">
        <title>Genome sequence and annotation of Trichoderma parareesei, the ancestor of the cellulase producer Trichoderma reesei.</title>
        <authorList>
            <person name="Yang D."/>
            <person name="Pomraning K."/>
            <person name="Kopchinskiy A."/>
            <person name="Karimi Aghcheh R."/>
            <person name="Atanasova L."/>
            <person name="Chenthamara K."/>
            <person name="Baker S.E."/>
            <person name="Zhang R."/>
            <person name="Shen Q."/>
            <person name="Freitag M."/>
            <person name="Kubicek C.P."/>
            <person name="Druzhinina I.S."/>
        </authorList>
    </citation>
    <scope>NUCLEOTIDE SEQUENCE [LARGE SCALE GENOMIC DNA]</scope>
    <source>
        <strain evidence="2 3">CBS 125925</strain>
    </source>
</reference>
<dbReference type="PANTHER" id="PTHR46082">
    <property type="entry name" value="ATP/GTP-BINDING PROTEIN-RELATED"/>
    <property type="match status" value="1"/>
</dbReference>
<organism evidence="2 3">
    <name type="scientific">Trichoderma parareesei</name>
    <name type="common">Filamentous fungus</name>
    <dbReference type="NCBI Taxonomy" id="858221"/>
    <lineage>
        <taxon>Eukaryota</taxon>
        <taxon>Fungi</taxon>
        <taxon>Dikarya</taxon>
        <taxon>Ascomycota</taxon>
        <taxon>Pezizomycotina</taxon>
        <taxon>Sordariomycetes</taxon>
        <taxon>Hypocreomycetidae</taxon>
        <taxon>Hypocreales</taxon>
        <taxon>Hypocreaceae</taxon>
        <taxon>Trichoderma</taxon>
    </lineage>
</organism>
<dbReference type="Pfam" id="PF01048">
    <property type="entry name" value="PNP_UDP_1"/>
    <property type="match status" value="1"/>
</dbReference>
<keyword evidence="3" id="KW-1185">Reference proteome</keyword>
<dbReference type="InterPro" id="IPR053137">
    <property type="entry name" value="NLR-like"/>
</dbReference>